<evidence type="ECO:0000313" key="2">
    <source>
        <dbReference type="EMBL" id="QHI36065.1"/>
    </source>
</evidence>
<accession>A0A7L4ZHI6</accession>
<keyword evidence="1" id="KW-1133">Transmembrane helix</keyword>
<keyword evidence="1" id="KW-0812">Transmembrane</keyword>
<dbReference type="RefSeq" id="WP_160128795.1">
    <property type="nucleotide sequence ID" value="NZ_CP019288.1"/>
</dbReference>
<sequence>MGWKTSMILIENRYDFKDDSALLKAIEKANYEFDSEVSLEESLYPNDASINIGYYNNTIIICDDYQLTGNTIERSDRLNLTAEETALVSMFPHAEILSVACQSVVNFHGYSLIKRGLKTRLKIAVDGEIIEHGEPFEEEQKIYASSFTKNGNRYWKDENYPEDEPYTEDSLMEDFTFGVAKRHLGVLLDSEEGEELLEKVVLRKYKNPNATPEKLPTFKMRTLEEEASYNKRAKWIKYVIYFIIFLVILYVRSCMERQK</sequence>
<evidence type="ECO:0000256" key="1">
    <source>
        <dbReference type="SAM" id="Phobius"/>
    </source>
</evidence>
<reference evidence="2 3" key="1">
    <citation type="journal article" date="2013" name="Int. J. Syst. Evol. Microbiol.">
        <title>Kordia antarctica sp. nov., isolated from Antarctic seawater.</title>
        <authorList>
            <person name="Baek K."/>
            <person name="Choi A."/>
            <person name="Kang I."/>
            <person name="Lee K."/>
            <person name="Cho J.C."/>
        </authorList>
    </citation>
    <scope>NUCLEOTIDE SEQUENCE [LARGE SCALE GENOMIC DNA]</scope>
    <source>
        <strain evidence="2 3">IMCC3317</strain>
    </source>
</reference>
<proteinExistence type="predicted"/>
<gene>
    <name evidence="2" type="ORF">IMCC3317_14180</name>
</gene>
<protein>
    <submittedName>
        <fullName evidence="2">Uncharacterized protein</fullName>
    </submittedName>
</protein>
<dbReference type="OrthoDB" id="669022at2"/>
<dbReference type="Proteomes" id="UP000464657">
    <property type="component" value="Chromosome"/>
</dbReference>
<feature type="transmembrane region" description="Helical" evidence="1">
    <location>
        <begin position="235"/>
        <end position="251"/>
    </location>
</feature>
<dbReference type="KEGG" id="kan:IMCC3317_14180"/>
<organism evidence="2 3">
    <name type="scientific">Kordia antarctica</name>
    <dbReference type="NCBI Taxonomy" id="1218801"/>
    <lineage>
        <taxon>Bacteria</taxon>
        <taxon>Pseudomonadati</taxon>
        <taxon>Bacteroidota</taxon>
        <taxon>Flavobacteriia</taxon>
        <taxon>Flavobacteriales</taxon>
        <taxon>Flavobacteriaceae</taxon>
        <taxon>Kordia</taxon>
    </lineage>
</organism>
<dbReference type="EMBL" id="CP019288">
    <property type="protein sequence ID" value="QHI36065.1"/>
    <property type="molecule type" value="Genomic_DNA"/>
</dbReference>
<name>A0A7L4ZHI6_9FLAO</name>
<keyword evidence="1" id="KW-0472">Membrane</keyword>
<dbReference type="AlphaFoldDB" id="A0A7L4ZHI6"/>
<evidence type="ECO:0000313" key="3">
    <source>
        <dbReference type="Proteomes" id="UP000464657"/>
    </source>
</evidence>
<keyword evidence="3" id="KW-1185">Reference proteome</keyword>